<dbReference type="GeneID" id="8855143"/>
<keyword evidence="2" id="KW-1185">Reference proteome</keyword>
<proteinExistence type="predicted"/>
<accession>D2V247</accession>
<dbReference type="EMBL" id="GG738849">
    <property type="protein sequence ID" value="EFC48841.1"/>
    <property type="molecule type" value="Genomic_DNA"/>
</dbReference>
<evidence type="ECO:0000313" key="2">
    <source>
        <dbReference type="Proteomes" id="UP000006671"/>
    </source>
</evidence>
<dbReference type="AlphaFoldDB" id="D2V247"/>
<evidence type="ECO:0000313" key="1">
    <source>
        <dbReference type="EMBL" id="EFC48841.1"/>
    </source>
</evidence>
<protein>
    <submittedName>
        <fullName evidence="1">Predicted protein</fullName>
    </submittedName>
</protein>
<dbReference type="VEuPathDB" id="AmoebaDB:NAEGRDRAFT_62876"/>
<dbReference type="KEGG" id="ngr:NAEGRDRAFT_62876"/>
<dbReference type="InParanoid" id="D2V247"/>
<gene>
    <name evidence="1" type="ORF">NAEGRDRAFT_62876</name>
</gene>
<name>D2V247_NAEGR</name>
<organism evidence="2">
    <name type="scientific">Naegleria gruberi</name>
    <name type="common">Amoeba</name>
    <dbReference type="NCBI Taxonomy" id="5762"/>
    <lineage>
        <taxon>Eukaryota</taxon>
        <taxon>Discoba</taxon>
        <taxon>Heterolobosea</taxon>
        <taxon>Tetramitia</taxon>
        <taxon>Eutetramitia</taxon>
        <taxon>Vahlkampfiidae</taxon>
        <taxon>Naegleria</taxon>
    </lineage>
</organism>
<sequence>MQTLPIEILTEHIFTLIIDFNDQKFGEQISNLCLVCSEWANCFYNISSSSSAENGELFWRVKLDSLNNNNLNNNNLNNHDDDDNLKLLKNKRDFNFRELFILQTIPILDFPSNERVSFTGPVGTDQLFYSGNFQSCRILNENSQGLLALHKRIMTNCLQILHDGKGKHLSDSSYSLTFLRNCKINAFSLVGQIVDWRSEFEFEYGRIYNERVAKPYSEFIVNWDVRAVPGDFIVSTTGDLIERLKNAVQCVETRNEKVDEYYYFVMRKALYETLLNRNVQLVKINDMTRLDDEEDEYEMNAPQEQFQIPFPKNFDELESFLQDNSVLILSNPLCITYPCSCDVFTFMIFSKVQKGHAIFLNIESTS</sequence>
<dbReference type="RefSeq" id="XP_002681585.1">
    <property type="nucleotide sequence ID" value="XM_002681539.1"/>
</dbReference>
<dbReference type="Proteomes" id="UP000006671">
    <property type="component" value="Unassembled WGS sequence"/>
</dbReference>
<reference evidence="1 2" key="1">
    <citation type="journal article" date="2010" name="Cell">
        <title>The genome of Naegleria gruberi illuminates early eukaryotic versatility.</title>
        <authorList>
            <person name="Fritz-Laylin L.K."/>
            <person name="Prochnik S.E."/>
            <person name="Ginger M.L."/>
            <person name="Dacks J.B."/>
            <person name="Carpenter M.L."/>
            <person name="Field M.C."/>
            <person name="Kuo A."/>
            <person name="Paredez A."/>
            <person name="Chapman J."/>
            <person name="Pham J."/>
            <person name="Shu S."/>
            <person name="Neupane R."/>
            <person name="Cipriano M."/>
            <person name="Mancuso J."/>
            <person name="Tu H."/>
            <person name="Salamov A."/>
            <person name="Lindquist E."/>
            <person name="Shapiro H."/>
            <person name="Lucas S."/>
            <person name="Grigoriev I.V."/>
            <person name="Cande W.Z."/>
            <person name="Fulton C."/>
            <person name="Rokhsar D.S."/>
            <person name="Dawson S.C."/>
        </authorList>
    </citation>
    <scope>NUCLEOTIDE SEQUENCE [LARGE SCALE GENOMIC DNA]</scope>
    <source>
        <strain evidence="1 2">NEG-M</strain>
    </source>
</reference>